<keyword evidence="3" id="KW-0804">Transcription</keyword>
<dbReference type="Gene3D" id="1.10.10.60">
    <property type="entry name" value="Homeodomain-like"/>
    <property type="match status" value="1"/>
</dbReference>
<evidence type="ECO:0000256" key="1">
    <source>
        <dbReference type="ARBA" id="ARBA00023015"/>
    </source>
</evidence>
<evidence type="ECO:0000256" key="3">
    <source>
        <dbReference type="ARBA" id="ARBA00023163"/>
    </source>
</evidence>
<keyword evidence="7" id="KW-1185">Reference proteome</keyword>
<dbReference type="PANTHER" id="PTHR30055">
    <property type="entry name" value="HTH-TYPE TRANSCRIPTIONAL REGULATOR RUTR"/>
    <property type="match status" value="1"/>
</dbReference>
<evidence type="ECO:0000256" key="2">
    <source>
        <dbReference type="ARBA" id="ARBA00023125"/>
    </source>
</evidence>
<dbReference type="GO" id="GO:0003700">
    <property type="term" value="F:DNA-binding transcription factor activity"/>
    <property type="evidence" value="ECO:0007669"/>
    <property type="project" value="TreeGrafter"/>
</dbReference>
<dbReference type="EMBL" id="AVFL01000027">
    <property type="protein sequence ID" value="EWY37356.1"/>
    <property type="molecule type" value="Genomic_DNA"/>
</dbReference>
<dbReference type="SUPFAM" id="SSF46689">
    <property type="entry name" value="Homeodomain-like"/>
    <property type="match status" value="1"/>
</dbReference>
<dbReference type="InterPro" id="IPR001647">
    <property type="entry name" value="HTH_TetR"/>
</dbReference>
<comment type="caution">
    <text evidence="6">The sequence shown here is derived from an EMBL/GenBank/DDBJ whole genome shotgun (WGS) entry which is preliminary data.</text>
</comment>
<dbReference type="STRING" id="1385369.N825_11790"/>
<dbReference type="RefSeq" id="WP_051513292.1">
    <property type="nucleotide sequence ID" value="NZ_AVFL01000027.1"/>
</dbReference>
<gene>
    <name evidence="6" type="ORF">N825_11790</name>
</gene>
<dbReference type="PANTHER" id="PTHR30055:SF146">
    <property type="entry name" value="HTH-TYPE TRANSCRIPTIONAL DUAL REGULATOR CECR"/>
    <property type="match status" value="1"/>
</dbReference>
<dbReference type="Gene3D" id="1.10.357.10">
    <property type="entry name" value="Tetracycline Repressor, domain 2"/>
    <property type="match status" value="1"/>
</dbReference>
<proteinExistence type="predicted"/>
<evidence type="ECO:0000256" key="4">
    <source>
        <dbReference type="PROSITE-ProRule" id="PRU00335"/>
    </source>
</evidence>
<keyword evidence="2 4" id="KW-0238">DNA-binding</keyword>
<evidence type="ECO:0000313" key="7">
    <source>
        <dbReference type="Proteomes" id="UP000019486"/>
    </source>
</evidence>
<feature type="domain" description="HTH tetR-type" evidence="5">
    <location>
        <begin position="15"/>
        <end position="75"/>
    </location>
</feature>
<dbReference type="InterPro" id="IPR036271">
    <property type="entry name" value="Tet_transcr_reg_TetR-rel_C_sf"/>
</dbReference>
<keyword evidence="1" id="KW-0805">Transcription regulation</keyword>
<protein>
    <submittedName>
        <fullName evidence="6">TetR family transcriptional regulator</fullName>
    </submittedName>
</protein>
<dbReference type="FunFam" id="1.10.10.60:FF:000141">
    <property type="entry name" value="TetR family transcriptional regulator"/>
    <property type="match status" value="1"/>
</dbReference>
<dbReference type="InterPro" id="IPR050109">
    <property type="entry name" value="HTH-type_TetR-like_transc_reg"/>
</dbReference>
<dbReference type="PATRIC" id="fig|1385369.3.peg.5627"/>
<sequence length="223" mass="24832">MTLEGCFKLCGSRGDARRQAILDAAWSLFLEKGFERTTLADIISRSGGSRSTVYEHFGDKDGLFETVITLKCDEFVERFRHIPFNDSDPERALTEFGVNFAHGLLTPECPKIMRLLIANADHLPKVIDVFFKGGPTVLRGILSDYLRSATERGELRVEDPDHAAVTFMGLLHGDQYLKMLLRPTDLATPEQMTRHVEGVVRIFLDGVRGDVTPPDRNPGSSPG</sequence>
<dbReference type="InterPro" id="IPR039536">
    <property type="entry name" value="TetR_C_Proteobacteria"/>
</dbReference>
<dbReference type="AlphaFoldDB" id="W9GXI9"/>
<reference evidence="6 7" key="1">
    <citation type="submission" date="2013-08" db="EMBL/GenBank/DDBJ databases">
        <title>The genome sequence of Skermanella stibiiresistens.</title>
        <authorList>
            <person name="Zhu W."/>
            <person name="Wang G."/>
        </authorList>
    </citation>
    <scope>NUCLEOTIDE SEQUENCE [LARGE SCALE GENOMIC DNA]</scope>
    <source>
        <strain evidence="6 7">SB22</strain>
    </source>
</reference>
<dbReference type="Proteomes" id="UP000019486">
    <property type="component" value="Unassembled WGS sequence"/>
</dbReference>
<dbReference type="Pfam" id="PF14246">
    <property type="entry name" value="TetR_C_7"/>
    <property type="match status" value="1"/>
</dbReference>
<organism evidence="6 7">
    <name type="scientific">Skermanella stibiiresistens SB22</name>
    <dbReference type="NCBI Taxonomy" id="1385369"/>
    <lineage>
        <taxon>Bacteria</taxon>
        <taxon>Pseudomonadati</taxon>
        <taxon>Pseudomonadota</taxon>
        <taxon>Alphaproteobacteria</taxon>
        <taxon>Rhodospirillales</taxon>
        <taxon>Azospirillaceae</taxon>
        <taxon>Skermanella</taxon>
    </lineage>
</organism>
<evidence type="ECO:0000259" key="5">
    <source>
        <dbReference type="PROSITE" id="PS50977"/>
    </source>
</evidence>
<accession>W9GXI9</accession>
<name>W9GXI9_9PROT</name>
<dbReference type="PRINTS" id="PR00455">
    <property type="entry name" value="HTHTETR"/>
</dbReference>
<dbReference type="InterPro" id="IPR009057">
    <property type="entry name" value="Homeodomain-like_sf"/>
</dbReference>
<dbReference type="PROSITE" id="PS50977">
    <property type="entry name" value="HTH_TETR_2"/>
    <property type="match status" value="1"/>
</dbReference>
<dbReference type="SUPFAM" id="SSF48498">
    <property type="entry name" value="Tetracyclin repressor-like, C-terminal domain"/>
    <property type="match status" value="1"/>
</dbReference>
<evidence type="ECO:0000313" key="6">
    <source>
        <dbReference type="EMBL" id="EWY37356.1"/>
    </source>
</evidence>
<dbReference type="GO" id="GO:0000976">
    <property type="term" value="F:transcription cis-regulatory region binding"/>
    <property type="evidence" value="ECO:0007669"/>
    <property type="project" value="TreeGrafter"/>
</dbReference>
<feature type="DNA-binding region" description="H-T-H motif" evidence="4">
    <location>
        <begin position="38"/>
        <end position="57"/>
    </location>
</feature>
<dbReference type="Pfam" id="PF00440">
    <property type="entry name" value="TetR_N"/>
    <property type="match status" value="1"/>
</dbReference>